<dbReference type="InterPro" id="IPR006597">
    <property type="entry name" value="Sel1-like"/>
</dbReference>
<proteinExistence type="predicted"/>
<dbReference type="Pfam" id="PF08238">
    <property type="entry name" value="Sel1"/>
    <property type="match status" value="4"/>
</dbReference>
<protein>
    <submittedName>
        <fullName evidence="8">ImmA/IrrE family metallo-endopeptidase</fullName>
    </submittedName>
</protein>
<evidence type="ECO:0000256" key="1">
    <source>
        <dbReference type="ARBA" id="ARBA00001947"/>
    </source>
</evidence>
<dbReference type="EMBL" id="QVID01000001">
    <property type="protein sequence ID" value="RFN59984.1"/>
    <property type="molecule type" value="Genomic_DNA"/>
</dbReference>
<comment type="caution">
    <text evidence="8">The sequence shown here is derived from an EMBL/GenBank/DDBJ whole genome shotgun (WGS) entry which is preliminary data.</text>
</comment>
<dbReference type="GO" id="GO:0046872">
    <property type="term" value="F:metal ion binding"/>
    <property type="evidence" value="ECO:0007669"/>
    <property type="project" value="UniProtKB-KW"/>
</dbReference>
<reference evidence="8 9" key="1">
    <citation type="journal article" date="2007" name="Int. J. Syst. Evol. Microbiol.">
        <title>Marixanthomonas ophiurae gen. nov., sp. nov., a marine bacterium of the family Flavobacteriaceae isolated from a deep-sea brittle star.</title>
        <authorList>
            <person name="Romanenko L.A."/>
            <person name="Uchino M."/>
            <person name="Frolova G.M."/>
            <person name="Mikhailov V.V."/>
        </authorList>
    </citation>
    <scope>NUCLEOTIDE SEQUENCE [LARGE SCALE GENOMIC DNA]</scope>
    <source>
        <strain evidence="8 9">KMM 3046</strain>
    </source>
</reference>
<evidence type="ECO:0000259" key="7">
    <source>
        <dbReference type="Pfam" id="PF01435"/>
    </source>
</evidence>
<dbReference type="PANTHER" id="PTHR11102">
    <property type="entry name" value="SEL-1-LIKE PROTEIN"/>
    <property type="match status" value="1"/>
</dbReference>
<comment type="cofactor">
    <cofactor evidence="1">
        <name>Zn(2+)</name>
        <dbReference type="ChEBI" id="CHEBI:29105"/>
    </cofactor>
</comment>
<keyword evidence="2" id="KW-0645">Protease</keyword>
<dbReference type="OrthoDB" id="1173761at2"/>
<dbReference type="PANTHER" id="PTHR11102:SF160">
    <property type="entry name" value="ERAD-ASSOCIATED E3 UBIQUITIN-PROTEIN LIGASE COMPONENT HRD3"/>
    <property type="match status" value="1"/>
</dbReference>
<dbReference type="AlphaFoldDB" id="A0A3E1QD11"/>
<evidence type="ECO:0000313" key="8">
    <source>
        <dbReference type="EMBL" id="RFN59984.1"/>
    </source>
</evidence>
<evidence type="ECO:0000313" key="9">
    <source>
        <dbReference type="Proteomes" id="UP000261082"/>
    </source>
</evidence>
<name>A0A3E1QD11_9FLAO</name>
<evidence type="ECO:0000256" key="2">
    <source>
        <dbReference type="ARBA" id="ARBA00022670"/>
    </source>
</evidence>
<evidence type="ECO:0000256" key="3">
    <source>
        <dbReference type="ARBA" id="ARBA00022723"/>
    </source>
</evidence>
<gene>
    <name evidence="8" type="ORF">DZ858_08030</name>
</gene>
<dbReference type="GO" id="GO:0006508">
    <property type="term" value="P:proteolysis"/>
    <property type="evidence" value="ECO:0007669"/>
    <property type="project" value="UniProtKB-KW"/>
</dbReference>
<accession>A0A3E1QD11</accession>
<organism evidence="8 9">
    <name type="scientific">Marixanthomonas ophiurae</name>
    <dbReference type="NCBI Taxonomy" id="387659"/>
    <lineage>
        <taxon>Bacteria</taxon>
        <taxon>Pseudomonadati</taxon>
        <taxon>Bacteroidota</taxon>
        <taxon>Flavobacteriia</taxon>
        <taxon>Flavobacteriales</taxon>
        <taxon>Flavobacteriaceae</taxon>
        <taxon>Marixanthomonas</taxon>
    </lineage>
</organism>
<evidence type="ECO:0000256" key="4">
    <source>
        <dbReference type="ARBA" id="ARBA00022801"/>
    </source>
</evidence>
<dbReference type="RefSeq" id="WP_117159044.1">
    <property type="nucleotide sequence ID" value="NZ_QVID01000001.1"/>
</dbReference>
<dbReference type="SMART" id="SM00671">
    <property type="entry name" value="SEL1"/>
    <property type="match status" value="4"/>
</dbReference>
<keyword evidence="6" id="KW-0482">Metalloprotease</keyword>
<keyword evidence="5" id="KW-0862">Zinc</keyword>
<dbReference type="GO" id="GO:0004222">
    <property type="term" value="F:metalloendopeptidase activity"/>
    <property type="evidence" value="ECO:0007669"/>
    <property type="project" value="InterPro"/>
</dbReference>
<dbReference type="Proteomes" id="UP000261082">
    <property type="component" value="Unassembled WGS sequence"/>
</dbReference>
<evidence type="ECO:0000256" key="5">
    <source>
        <dbReference type="ARBA" id="ARBA00022833"/>
    </source>
</evidence>
<dbReference type="InterPro" id="IPR001915">
    <property type="entry name" value="Peptidase_M48"/>
</dbReference>
<keyword evidence="3" id="KW-0479">Metal-binding</keyword>
<keyword evidence="9" id="KW-1185">Reference proteome</keyword>
<dbReference type="Gene3D" id="1.25.40.10">
    <property type="entry name" value="Tetratricopeptide repeat domain"/>
    <property type="match status" value="2"/>
</dbReference>
<evidence type="ECO:0000256" key="6">
    <source>
        <dbReference type="ARBA" id="ARBA00023049"/>
    </source>
</evidence>
<dbReference type="Pfam" id="PF01435">
    <property type="entry name" value="Peptidase_M48"/>
    <property type="match status" value="1"/>
</dbReference>
<feature type="domain" description="Peptidase M48" evidence="7">
    <location>
        <begin position="50"/>
        <end position="135"/>
    </location>
</feature>
<keyword evidence="4" id="KW-0378">Hydrolase</keyword>
<dbReference type="InterPro" id="IPR011990">
    <property type="entry name" value="TPR-like_helical_dom_sf"/>
</dbReference>
<dbReference type="InterPro" id="IPR050767">
    <property type="entry name" value="Sel1_AlgK"/>
</dbReference>
<dbReference type="SUPFAM" id="SSF81901">
    <property type="entry name" value="HCP-like"/>
    <property type="match status" value="2"/>
</dbReference>
<sequence length="594" mass="67044">MKKILVWGFIFFTVSPVLSQKFQDVVQADTEEEVDELCQTVGLGFMSTPKEVEDIVNEIVQTAGVSKAGFELKECSNIENAVAKIIPIGGEDVRYIIYDSDWLQGLINSTSNDWSGKFVLAHEIGHHLNGHSLNNGSSNHDYELQADYFAGRALANLGASLEETLLVTSRLPEKASSSHPARIDRAQKAEDGWKSVKNKALTIKVRKEDVNKVALKMVEIIDNKLKNQSLTKEDYRKTLKQLSVARNTYYKGYTEDIRYFEAICYAGIDDEEKAMDSYVNYLSIEGLDKSPRIKEISELYTQSSINNTAFFANPAVVYHLSKSFYQNKNYDKAITFGNQFLTRSQDPDKNSDIIEVIATSEFEKIEEGINGMSVEESAEKGALYIQNEEYDKAFELLSKAAESKNAKAQHLLGNLYLSGRGVDKDSRKALNWYITAAQQGYVEAQYMAATCYYEGYGVFKNMKNARFWFNKAAEGNHPKAAEGLAKIEADENAKKPTPTPIVKTETKETDVETIAKQVIKGDSYFNQRMYSDAFEMYITPANKGNAYAQERIGWLYYKGKGIRKNKNLAVEWWKKSARQGNVDAINNLTRLGEW</sequence>